<reference evidence="8 9" key="1">
    <citation type="journal article" date="2008" name="Nature">
        <title>Genome analysis of the platypus reveals unique signatures of evolution.</title>
        <authorList>
            <person name="Warren W.C."/>
            <person name="Hillier L.W."/>
            <person name="Marshall Graves J.A."/>
            <person name="Birney E."/>
            <person name="Ponting C.P."/>
            <person name="Grutzner F."/>
            <person name="Belov K."/>
            <person name="Miller W."/>
            <person name="Clarke L."/>
            <person name="Chinwalla A.T."/>
            <person name="Yang S.P."/>
            <person name="Heger A."/>
            <person name="Locke D.P."/>
            <person name="Miethke P."/>
            <person name="Waters P.D."/>
            <person name="Veyrunes F."/>
            <person name="Fulton L."/>
            <person name="Fulton B."/>
            <person name="Graves T."/>
            <person name="Wallis J."/>
            <person name="Puente X.S."/>
            <person name="Lopez-Otin C."/>
            <person name="Ordonez G.R."/>
            <person name="Eichler E.E."/>
            <person name="Chen L."/>
            <person name="Cheng Z."/>
            <person name="Deakin J.E."/>
            <person name="Alsop A."/>
            <person name="Thompson K."/>
            <person name="Kirby P."/>
            <person name="Papenfuss A.T."/>
            <person name="Wakefield M.J."/>
            <person name="Olender T."/>
            <person name="Lancet D."/>
            <person name="Huttley G.A."/>
            <person name="Smit A.F."/>
            <person name="Pask A."/>
            <person name="Temple-Smith P."/>
            <person name="Batzer M.A."/>
            <person name="Walker J.A."/>
            <person name="Konkel M.K."/>
            <person name="Harris R.S."/>
            <person name="Whittington C.M."/>
            <person name="Wong E.S."/>
            <person name="Gemmell N.J."/>
            <person name="Buschiazzo E."/>
            <person name="Vargas Jentzsch I.M."/>
            <person name="Merkel A."/>
            <person name="Schmitz J."/>
            <person name="Zemann A."/>
            <person name="Churakov G."/>
            <person name="Kriegs J.O."/>
            <person name="Brosius J."/>
            <person name="Murchison E.P."/>
            <person name="Sachidanandam R."/>
            <person name="Smith C."/>
            <person name="Hannon G.J."/>
            <person name="Tsend-Ayush E."/>
            <person name="McMillan D."/>
            <person name="Attenborough R."/>
            <person name="Rens W."/>
            <person name="Ferguson-Smith M."/>
            <person name="Lefevre C.M."/>
            <person name="Sharp J.A."/>
            <person name="Nicholas K.R."/>
            <person name="Ray D.A."/>
            <person name="Kube M."/>
            <person name="Reinhardt R."/>
            <person name="Pringle T.H."/>
            <person name="Taylor J."/>
            <person name="Jones R.C."/>
            <person name="Nixon B."/>
            <person name="Dacheux J.L."/>
            <person name="Niwa H."/>
            <person name="Sekita Y."/>
            <person name="Huang X."/>
            <person name="Stark A."/>
            <person name="Kheradpour P."/>
            <person name="Kellis M."/>
            <person name="Flicek P."/>
            <person name="Chen Y."/>
            <person name="Webber C."/>
            <person name="Hardison R."/>
            <person name="Nelson J."/>
            <person name="Hallsworth-Pepin K."/>
            <person name="Delehaunty K."/>
            <person name="Markovic C."/>
            <person name="Minx P."/>
            <person name="Feng Y."/>
            <person name="Kremitzki C."/>
            <person name="Mitreva M."/>
            <person name="Glasscock J."/>
            <person name="Wylie T."/>
            <person name="Wohldmann P."/>
            <person name="Thiru P."/>
            <person name="Nhan M.N."/>
            <person name="Pohl C.S."/>
            <person name="Smith S.M."/>
            <person name="Hou S."/>
            <person name="Nefedov M."/>
            <person name="de Jong P.J."/>
            <person name="Renfree M.B."/>
            <person name="Mardis E.R."/>
            <person name="Wilson R.K."/>
        </authorList>
    </citation>
    <scope>NUCLEOTIDE SEQUENCE [LARGE SCALE GENOMIC DNA]</scope>
    <source>
        <strain evidence="8 9">Glennie</strain>
    </source>
</reference>
<evidence type="ECO:0000256" key="6">
    <source>
        <dbReference type="PIRSR" id="PIRSR002419-1"/>
    </source>
</evidence>
<evidence type="ECO:0000256" key="1">
    <source>
        <dbReference type="ARBA" id="ARBA00004141"/>
    </source>
</evidence>
<keyword evidence="9" id="KW-1185">Reference proteome</keyword>
<dbReference type="InterPro" id="IPR018499">
    <property type="entry name" value="Tetraspanin/Peripherin"/>
</dbReference>
<keyword evidence="4 7" id="KW-1133">Transmembrane helix</keyword>
<keyword evidence="6" id="KW-1015">Disulfide bond</keyword>
<organism evidence="8 9">
    <name type="scientific">Ornithorhynchus anatinus</name>
    <name type="common">Duckbill platypus</name>
    <dbReference type="NCBI Taxonomy" id="9258"/>
    <lineage>
        <taxon>Eukaryota</taxon>
        <taxon>Metazoa</taxon>
        <taxon>Chordata</taxon>
        <taxon>Craniata</taxon>
        <taxon>Vertebrata</taxon>
        <taxon>Euteleostomi</taxon>
        <taxon>Mammalia</taxon>
        <taxon>Monotremata</taxon>
        <taxon>Ornithorhynchidae</taxon>
        <taxon>Ornithorhynchus</taxon>
    </lineage>
</organism>
<dbReference type="OMA" id="CENKINI"/>
<dbReference type="FunCoup" id="A0A6I8P732">
    <property type="interactions" value="3"/>
</dbReference>
<dbReference type="Proteomes" id="UP000002279">
    <property type="component" value="Chromosome 14"/>
</dbReference>
<evidence type="ECO:0000256" key="7">
    <source>
        <dbReference type="RuleBase" id="RU361218"/>
    </source>
</evidence>
<dbReference type="PRINTS" id="PR00259">
    <property type="entry name" value="TMFOUR"/>
</dbReference>
<dbReference type="FunFam" id="1.10.1450.10:FF:000025">
    <property type="entry name" value="Tetraspanin"/>
    <property type="match status" value="1"/>
</dbReference>
<evidence type="ECO:0000313" key="8">
    <source>
        <dbReference type="Ensembl" id="ENSOANP00000048201.1"/>
    </source>
</evidence>
<dbReference type="RefSeq" id="XP_028935321.1">
    <property type="nucleotide sequence ID" value="XM_029079488.2"/>
</dbReference>
<dbReference type="AlphaFoldDB" id="A0A6I8P732"/>
<dbReference type="Bgee" id="ENSOANG00000050599">
    <property type="expression patterns" value="Expressed in endometrium and 1 other cell type or tissue"/>
</dbReference>
<evidence type="ECO:0000256" key="3">
    <source>
        <dbReference type="ARBA" id="ARBA00022692"/>
    </source>
</evidence>
<dbReference type="PIRSF" id="PIRSF002419">
    <property type="entry name" value="Tetraspanin"/>
    <property type="match status" value="1"/>
</dbReference>
<comment type="similarity">
    <text evidence="2 7">Belongs to the tetraspanin (TM4SF) family.</text>
</comment>
<dbReference type="KEGG" id="oaa:100680780"/>
<dbReference type="Gene3D" id="1.10.1450.10">
    <property type="entry name" value="Tetraspanin"/>
    <property type="match status" value="1"/>
</dbReference>
<evidence type="ECO:0000256" key="4">
    <source>
        <dbReference type="ARBA" id="ARBA00022989"/>
    </source>
</evidence>
<dbReference type="GeneTree" id="ENSGT00940000163725"/>
<reference evidence="8" key="2">
    <citation type="submission" date="2025-08" db="UniProtKB">
        <authorList>
            <consortium name="Ensembl"/>
        </authorList>
    </citation>
    <scope>IDENTIFICATION</scope>
    <source>
        <strain evidence="8">Glennie</strain>
    </source>
</reference>
<feature type="transmembrane region" description="Helical" evidence="7">
    <location>
        <begin position="89"/>
        <end position="112"/>
    </location>
</feature>
<dbReference type="GO" id="GO:0005886">
    <property type="term" value="C:plasma membrane"/>
    <property type="evidence" value="ECO:0000318"/>
    <property type="project" value="GO_Central"/>
</dbReference>
<protein>
    <recommendedName>
        <fullName evidence="7">Tetraspanin</fullName>
    </recommendedName>
</protein>
<evidence type="ECO:0000313" key="9">
    <source>
        <dbReference type="Proteomes" id="UP000002279"/>
    </source>
</evidence>
<reference evidence="8" key="3">
    <citation type="submission" date="2025-09" db="UniProtKB">
        <authorList>
            <consortium name="Ensembl"/>
        </authorList>
    </citation>
    <scope>IDENTIFICATION</scope>
    <source>
        <strain evidence="8">Glennie</strain>
    </source>
</reference>
<accession>A0A6I8P732</accession>
<dbReference type="GeneID" id="100680780"/>
<feature type="disulfide bond" evidence="6">
    <location>
        <begin position="157"/>
        <end position="179"/>
    </location>
</feature>
<dbReference type="PANTHER" id="PTHR19282">
    <property type="entry name" value="TETRASPANIN"/>
    <property type="match status" value="1"/>
</dbReference>
<keyword evidence="5 7" id="KW-0472">Membrane</keyword>
<evidence type="ECO:0000256" key="5">
    <source>
        <dbReference type="ARBA" id="ARBA00023136"/>
    </source>
</evidence>
<dbReference type="PANTHER" id="PTHR19282:SF211">
    <property type="entry name" value="TETRASPANIN-19"/>
    <property type="match status" value="1"/>
</dbReference>
<dbReference type="SUPFAM" id="SSF48652">
    <property type="entry name" value="Tetraspanin"/>
    <property type="match status" value="1"/>
</dbReference>
<dbReference type="InterPro" id="IPR008952">
    <property type="entry name" value="Tetraspanin_EC2_sf"/>
</dbReference>
<dbReference type="CTD" id="144448"/>
<dbReference type="Ensembl" id="ENSOANT00000068713.1">
    <property type="protein sequence ID" value="ENSOANP00000048201.1"/>
    <property type="gene ID" value="ENSOANG00000050599.1"/>
</dbReference>
<proteinExistence type="inferred from homology"/>
<keyword evidence="3 7" id="KW-0812">Transmembrane</keyword>
<sequence length="259" mass="29589">MRRKDKILFLKHFLCIFNGTFLILGLLVAGFGIWLLLDRGNLVNVLFSTGKHSCLIAKISRVLIGTGSAIVLAAFLGYLAILREIKCFVILYVVFVILACGLQIGLSGLIFIKKEEVKHIMYDSFDSMITDYGSKDLPQDRFKWDILNMVQNTFTCCGRSGSKDWQKNKNKENANQIPCSCMKLRENTTERKWFCDALKNATHTKGCEEDINIWFEYNTLTLIGINFGLLTSEIFLLVLSLSFFRNIKNKIYAEKNYGM</sequence>
<dbReference type="Pfam" id="PF00335">
    <property type="entry name" value="Tetraspanin"/>
    <property type="match status" value="1"/>
</dbReference>
<evidence type="ECO:0000256" key="2">
    <source>
        <dbReference type="ARBA" id="ARBA00006840"/>
    </source>
</evidence>
<feature type="transmembrane region" description="Helical" evidence="7">
    <location>
        <begin position="222"/>
        <end position="244"/>
    </location>
</feature>
<dbReference type="InParanoid" id="A0A6I8P732"/>
<feature type="transmembrane region" description="Helical" evidence="7">
    <location>
        <begin position="12"/>
        <end position="37"/>
    </location>
</feature>
<dbReference type="OrthoDB" id="6361633at2759"/>
<gene>
    <name evidence="8" type="primary">TSPAN19</name>
</gene>
<dbReference type="InterPro" id="IPR000301">
    <property type="entry name" value="Tetraspanin_animals"/>
</dbReference>
<name>A0A6I8P732_ORNAN</name>
<comment type="subcellular location">
    <subcellularLocation>
        <location evidence="1 7">Membrane</location>
        <topology evidence="1 7">Multi-pass membrane protein</topology>
    </subcellularLocation>
</comment>
<feature type="transmembrane region" description="Helical" evidence="7">
    <location>
        <begin position="62"/>
        <end position="82"/>
    </location>
</feature>